<protein>
    <submittedName>
        <fullName evidence="2">Uncharacterized protein</fullName>
    </submittedName>
</protein>
<dbReference type="WBParaSite" id="JU765_v2.g17943.t1">
    <property type="protein sequence ID" value="JU765_v2.g17943.t1"/>
    <property type="gene ID" value="JU765_v2.g17943"/>
</dbReference>
<proteinExistence type="predicted"/>
<name>A0AC34QNI6_9BILA</name>
<sequence>MFSSIPLALESSEYRVRIADSFCVTNNARNDNRFLISEPFKSIEFPVGIYPVIFGDSPFGTIIDDLRRYFVPMQLPMTNPMSMPSRYNSYFAAASPASASSRPIAINNRLPQRFNGRESRVMGLDFTPAHVPEVADSFYVMDFMDCEDTTASTSSQQTEQILARISTEDNKENGPRVKDEDSGMIVLGELGHRSYKRPTPPMEECLIHEETESETGISDDDDDCRSNCGCVHSAYSLEPTSVPGNRFRSIADIIGYAQVVKAERAAALAELQSAVEKWQQNAHFRAAQH</sequence>
<evidence type="ECO:0000313" key="2">
    <source>
        <dbReference type="WBParaSite" id="JU765_v2.g17943.t1"/>
    </source>
</evidence>
<dbReference type="Proteomes" id="UP000887576">
    <property type="component" value="Unplaced"/>
</dbReference>
<organism evidence="1 2">
    <name type="scientific">Panagrolaimus sp. JU765</name>
    <dbReference type="NCBI Taxonomy" id="591449"/>
    <lineage>
        <taxon>Eukaryota</taxon>
        <taxon>Metazoa</taxon>
        <taxon>Ecdysozoa</taxon>
        <taxon>Nematoda</taxon>
        <taxon>Chromadorea</taxon>
        <taxon>Rhabditida</taxon>
        <taxon>Tylenchina</taxon>
        <taxon>Panagrolaimomorpha</taxon>
        <taxon>Panagrolaimoidea</taxon>
        <taxon>Panagrolaimidae</taxon>
        <taxon>Panagrolaimus</taxon>
    </lineage>
</organism>
<reference evidence="2" key="1">
    <citation type="submission" date="2022-11" db="UniProtKB">
        <authorList>
            <consortium name="WormBaseParasite"/>
        </authorList>
    </citation>
    <scope>IDENTIFICATION</scope>
</reference>
<accession>A0AC34QNI6</accession>
<evidence type="ECO:0000313" key="1">
    <source>
        <dbReference type="Proteomes" id="UP000887576"/>
    </source>
</evidence>